<dbReference type="InterPro" id="IPR036397">
    <property type="entry name" value="RNaseH_sf"/>
</dbReference>
<proteinExistence type="predicted"/>
<protein>
    <recommendedName>
        <fullName evidence="3">Tc1-like transposase DDE domain-containing protein</fullName>
    </recommendedName>
</protein>
<sequence>MSDLMDACHLALFMEQYLSFNENHFCIYFMEVFEQFLSEDTRIEWPRVICLPPYSPFLNPIEHLLSKWKNIEKATSPRSETDLFNQVAQEKLLLLTVMAIT</sequence>
<name>A0A0C2NAX0_THEKT</name>
<evidence type="ECO:0008006" key="3">
    <source>
        <dbReference type="Google" id="ProtNLM"/>
    </source>
</evidence>
<comment type="caution">
    <text evidence="1">The sequence shown here is derived from an EMBL/GenBank/DDBJ whole genome shotgun (WGS) entry which is preliminary data.</text>
</comment>
<organism evidence="1 2">
    <name type="scientific">Thelohanellus kitauei</name>
    <name type="common">Myxosporean</name>
    <dbReference type="NCBI Taxonomy" id="669202"/>
    <lineage>
        <taxon>Eukaryota</taxon>
        <taxon>Metazoa</taxon>
        <taxon>Cnidaria</taxon>
        <taxon>Myxozoa</taxon>
        <taxon>Myxosporea</taxon>
        <taxon>Bivalvulida</taxon>
        <taxon>Platysporina</taxon>
        <taxon>Myxobolidae</taxon>
        <taxon>Thelohanellus</taxon>
    </lineage>
</organism>
<gene>
    <name evidence="1" type="ORF">RF11_00098</name>
</gene>
<dbReference type="GO" id="GO:0003676">
    <property type="term" value="F:nucleic acid binding"/>
    <property type="evidence" value="ECO:0007669"/>
    <property type="project" value="InterPro"/>
</dbReference>
<evidence type="ECO:0000313" key="2">
    <source>
        <dbReference type="Proteomes" id="UP000031668"/>
    </source>
</evidence>
<dbReference type="Gene3D" id="3.30.420.10">
    <property type="entry name" value="Ribonuclease H-like superfamily/Ribonuclease H"/>
    <property type="match status" value="1"/>
</dbReference>
<accession>A0A0C2NAX0</accession>
<evidence type="ECO:0000313" key="1">
    <source>
        <dbReference type="EMBL" id="KII73505.1"/>
    </source>
</evidence>
<dbReference type="Proteomes" id="UP000031668">
    <property type="component" value="Unassembled WGS sequence"/>
</dbReference>
<keyword evidence="2" id="KW-1185">Reference proteome</keyword>
<dbReference type="EMBL" id="JWZT01000800">
    <property type="protein sequence ID" value="KII73505.1"/>
    <property type="molecule type" value="Genomic_DNA"/>
</dbReference>
<dbReference type="AlphaFoldDB" id="A0A0C2NAX0"/>
<reference evidence="1 2" key="1">
    <citation type="journal article" date="2014" name="Genome Biol. Evol.">
        <title>The genome of the myxosporean Thelohanellus kitauei shows adaptations to nutrient acquisition within its fish host.</title>
        <authorList>
            <person name="Yang Y."/>
            <person name="Xiong J."/>
            <person name="Zhou Z."/>
            <person name="Huo F."/>
            <person name="Miao W."/>
            <person name="Ran C."/>
            <person name="Liu Y."/>
            <person name="Zhang J."/>
            <person name="Feng J."/>
            <person name="Wang M."/>
            <person name="Wang M."/>
            <person name="Wang L."/>
            <person name="Yao B."/>
        </authorList>
    </citation>
    <scope>NUCLEOTIDE SEQUENCE [LARGE SCALE GENOMIC DNA]</scope>
    <source>
        <strain evidence="1">Wuqing</strain>
    </source>
</reference>